<dbReference type="KEGG" id="vg:80534732"/>
<protein>
    <submittedName>
        <fullName evidence="1">B28.4</fullName>
    </submittedName>
</protein>
<organism evidence="1 2">
    <name type="scientific">miniopterid betaherpesvirus 1</name>
    <dbReference type="NCBI Taxonomy" id="3070189"/>
    <lineage>
        <taxon>Viruses</taxon>
        <taxon>Duplodnaviria</taxon>
        <taxon>Heunggongvirae</taxon>
        <taxon>Peploviricota</taxon>
        <taxon>Herviviricetes</taxon>
        <taxon>Herpesvirales</taxon>
        <taxon>Orthoherpesviridae</taxon>
        <taxon>Betaherpesvirinae</taxon>
        <taxon>Quwivirus</taxon>
        <taxon>Quwivirus miniopteridbeta1</taxon>
    </lineage>
</organism>
<reference evidence="1 2" key="1">
    <citation type="journal article" date="2012" name="J. Virol.">
        <title>A Novel Bat Herpesvirus Encodes Homologues of Major Histocompatibility Complex Classes I and II, C-Type Lectin, and a Unique Family of Immune-Related Genes.</title>
        <authorList>
            <person name="Zhang H."/>
            <person name="Todd S."/>
            <person name="Tachedjian M."/>
            <person name="Barr J.A."/>
            <person name="Luo M."/>
            <person name="Yu M."/>
            <person name="Marsh G.A."/>
            <person name="Crameri G."/>
            <person name="Wang L.F."/>
        </authorList>
    </citation>
    <scope>NUCLEOTIDE SEQUENCE [LARGE SCALE GENOMIC DNA]</scope>
    <source>
        <strain evidence="1">B7D8</strain>
    </source>
</reference>
<dbReference type="EMBL" id="JQ805139">
    <property type="protein sequence ID" value="AFK83844.1"/>
    <property type="molecule type" value="Genomic_DNA"/>
</dbReference>
<accession>I3VQ00</accession>
<dbReference type="InterPro" id="IPR003360">
    <property type="entry name" value="US22-like"/>
</dbReference>
<dbReference type="Proteomes" id="UP000103899">
    <property type="component" value="Segment"/>
</dbReference>
<proteinExistence type="predicted"/>
<sequence length="359" mass="40418">MSFRQRERVREKQRFSERSVANNFRRNASEFTPCSFAEAIYDIDRQWRFGAKCRTVRRQLKILICAYSGTTVALHDPPCYLVVGNCSASAATGYKNKLAGFNCTRCKSWSVFLGIMKKSVSSRDELWVVLTSGGDVFGYSVYSDRMYVLGMSLTDFLDNGGKNVTGFYEMSGVDGDDELALFGISVFGPYREMMSMIGRGADIRDAIKMGQGVVFTSLDGAFDFTVGDLDHLRLRYVLPYHVIECLTDEGYTVIGQTAQFQRVILARVSSGETFALMSGGYVYKLADSLLGFVRSRMYSLEVGEARCHLRPRFEGQMYVPPGQQLSFNCDIDYRLPGDYELLCHWIARRGGTSGWPCLE</sequence>
<evidence type="ECO:0000313" key="1">
    <source>
        <dbReference type="EMBL" id="AFK83844.1"/>
    </source>
</evidence>
<keyword evidence="2" id="KW-1185">Reference proteome</keyword>
<evidence type="ECO:0000313" key="2">
    <source>
        <dbReference type="Proteomes" id="UP000103899"/>
    </source>
</evidence>
<dbReference type="Pfam" id="PF02393">
    <property type="entry name" value="US22"/>
    <property type="match status" value="1"/>
</dbReference>
<dbReference type="GeneID" id="80534732"/>
<name>I3VQ00_9BETA</name>
<dbReference type="RefSeq" id="YP_010797029.1">
    <property type="nucleotide sequence ID" value="NC_076129.1"/>
</dbReference>